<dbReference type="GO" id="GO:0006351">
    <property type="term" value="P:DNA-templated transcription"/>
    <property type="evidence" value="ECO:0007669"/>
    <property type="project" value="InterPro"/>
</dbReference>
<dbReference type="GO" id="GO:0008270">
    <property type="term" value="F:zinc ion binding"/>
    <property type="evidence" value="ECO:0007669"/>
    <property type="project" value="InterPro"/>
</dbReference>
<dbReference type="Gene3D" id="4.10.240.10">
    <property type="entry name" value="Zn(2)-C6 fungal-type DNA-binding domain"/>
    <property type="match status" value="1"/>
</dbReference>
<feature type="compositionally biased region" description="Basic and acidic residues" evidence="7">
    <location>
        <begin position="88"/>
        <end position="98"/>
    </location>
</feature>
<name>A0A6A5YBL5_9PEZI</name>
<dbReference type="Proteomes" id="UP000799776">
    <property type="component" value="Unassembled WGS sequence"/>
</dbReference>
<keyword evidence="2" id="KW-0479">Metal-binding</keyword>
<evidence type="ECO:0000313" key="9">
    <source>
        <dbReference type="EMBL" id="KAF2089029.1"/>
    </source>
</evidence>
<feature type="non-terminal residue" evidence="9">
    <location>
        <position position="1"/>
    </location>
</feature>
<dbReference type="GO" id="GO:0000981">
    <property type="term" value="F:DNA-binding transcription factor activity, RNA polymerase II-specific"/>
    <property type="evidence" value="ECO:0007669"/>
    <property type="project" value="InterPro"/>
</dbReference>
<evidence type="ECO:0000256" key="7">
    <source>
        <dbReference type="SAM" id="MobiDB-lite"/>
    </source>
</evidence>
<dbReference type="InterPro" id="IPR036864">
    <property type="entry name" value="Zn2-C6_fun-type_DNA-bd_sf"/>
</dbReference>
<dbReference type="CDD" id="cd00067">
    <property type="entry name" value="GAL4"/>
    <property type="match status" value="1"/>
</dbReference>
<organism evidence="9 10">
    <name type="scientific">Saccharata proteae CBS 121410</name>
    <dbReference type="NCBI Taxonomy" id="1314787"/>
    <lineage>
        <taxon>Eukaryota</taxon>
        <taxon>Fungi</taxon>
        <taxon>Dikarya</taxon>
        <taxon>Ascomycota</taxon>
        <taxon>Pezizomycotina</taxon>
        <taxon>Dothideomycetes</taxon>
        <taxon>Dothideomycetes incertae sedis</taxon>
        <taxon>Botryosphaeriales</taxon>
        <taxon>Saccharataceae</taxon>
        <taxon>Saccharata</taxon>
    </lineage>
</organism>
<dbReference type="Pfam" id="PF00172">
    <property type="entry name" value="Zn_clus"/>
    <property type="match status" value="1"/>
</dbReference>
<feature type="compositionally biased region" description="Polar residues" evidence="7">
    <location>
        <begin position="61"/>
        <end position="77"/>
    </location>
</feature>
<feature type="region of interest" description="Disordered" evidence="7">
    <location>
        <begin position="56"/>
        <end position="98"/>
    </location>
</feature>
<comment type="subcellular location">
    <subcellularLocation>
        <location evidence="1">Nucleus</location>
    </subcellularLocation>
</comment>
<keyword evidence="6" id="KW-0539">Nucleus</keyword>
<dbReference type="Pfam" id="PF04082">
    <property type="entry name" value="Fungal_trans"/>
    <property type="match status" value="1"/>
</dbReference>
<keyword evidence="10" id="KW-1185">Reference proteome</keyword>
<evidence type="ECO:0000256" key="5">
    <source>
        <dbReference type="ARBA" id="ARBA00023163"/>
    </source>
</evidence>
<evidence type="ECO:0000259" key="8">
    <source>
        <dbReference type="PROSITE" id="PS50048"/>
    </source>
</evidence>
<reference evidence="9" key="1">
    <citation type="journal article" date="2020" name="Stud. Mycol.">
        <title>101 Dothideomycetes genomes: a test case for predicting lifestyles and emergence of pathogens.</title>
        <authorList>
            <person name="Haridas S."/>
            <person name="Albert R."/>
            <person name="Binder M."/>
            <person name="Bloem J."/>
            <person name="Labutti K."/>
            <person name="Salamov A."/>
            <person name="Andreopoulos B."/>
            <person name="Baker S."/>
            <person name="Barry K."/>
            <person name="Bills G."/>
            <person name="Bluhm B."/>
            <person name="Cannon C."/>
            <person name="Castanera R."/>
            <person name="Culley D."/>
            <person name="Daum C."/>
            <person name="Ezra D."/>
            <person name="Gonzalez J."/>
            <person name="Henrissat B."/>
            <person name="Kuo A."/>
            <person name="Liang C."/>
            <person name="Lipzen A."/>
            <person name="Lutzoni F."/>
            <person name="Magnuson J."/>
            <person name="Mondo S."/>
            <person name="Nolan M."/>
            <person name="Ohm R."/>
            <person name="Pangilinan J."/>
            <person name="Park H.-J."/>
            <person name="Ramirez L."/>
            <person name="Alfaro M."/>
            <person name="Sun H."/>
            <person name="Tritt A."/>
            <person name="Yoshinaga Y."/>
            <person name="Zwiers L.-H."/>
            <person name="Turgeon B."/>
            <person name="Goodwin S."/>
            <person name="Spatafora J."/>
            <person name="Crous P."/>
            <person name="Grigoriev I."/>
        </authorList>
    </citation>
    <scope>NUCLEOTIDE SEQUENCE</scope>
    <source>
        <strain evidence="9">CBS 121410</strain>
    </source>
</reference>
<sequence length="657" mass="74089">CIKCHARKIKCSGGRPCRNCQSNDCIDECVYPSRDRQVKVSQNYIDELLQENQRLRERSRSFTPANHSQTPNPTLVTESAGVGADNEDPSRNPLLEDRPWFHPLQTSEMPFHINEAADAAFATRVRQALSDGPHNHIPRCHYVTDETLMSLTDMDCPWPPPARARFLVKAAVKYISQNYHIFRTSAVLDGLEIAVRNPAACDRLFIFKLWALFALGEVYSTKAASSKGGFPGLAYFTRASAILRILSERPRIEAIETILLLSLYSFALDRKHAGYWLASSAVRMSIVMGLHVNIPESLLNDRGTREHRNRVWWTAYYFERMWASKLGEPASVHDDDIEVNLPSPLGLDEYPKGDFGDHLYLITRLRLARLAGHIIAFIYGRRMQKGAFSQRVQQTLRDLRSWVQELPEELQLEKGEASQATPNHVVSLHLCFNQLVMLATRPVLLRVLRIYKESSKTPSAEPVAPLSETALALAEACIRCARHSYRLLTDCWIDGWFATFDYFKAHYLFTAAIILAISSLMKGKDSQNDGDYFETAAQFLDQLDQNGNFGAKDICPHMEAMRDILKSNPCRNERASSDSFTANPPIPVSALPNAMQDVGFFYSPGSMVTAGMALAEPSLQEFLAQPNLDLDLGETPLYDDALQGLYWPDLRDHGWMA</sequence>
<dbReference type="PANTHER" id="PTHR47540">
    <property type="entry name" value="THIAMINE REPRESSIBLE GENES REGULATORY PROTEIN THI5"/>
    <property type="match status" value="1"/>
</dbReference>
<dbReference type="GO" id="GO:0043565">
    <property type="term" value="F:sequence-specific DNA binding"/>
    <property type="evidence" value="ECO:0007669"/>
    <property type="project" value="TreeGrafter"/>
</dbReference>
<dbReference type="PROSITE" id="PS50048">
    <property type="entry name" value="ZN2_CY6_FUNGAL_2"/>
    <property type="match status" value="1"/>
</dbReference>
<keyword evidence="4" id="KW-0238">DNA-binding</keyword>
<dbReference type="GO" id="GO:0045944">
    <property type="term" value="P:positive regulation of transcription by RNA polymerase II"/>
    <property type="evidence" value="ECO:0007669"/>
    <property type="project" value="TreeGrafter"/>
</dbReference>
<dbReference type="OrthoDB" id="3266505at2759"/>
<evidence type="ECO:0000313" key="10">
    <source>
        <dbReference type="Proteomes" id="UP000799776"/>
    </source>
</evidence>
<accession>A0A6A5YBL5</accession>
<dbReference type="InterPro" id="IPR007219">
    <property type="entry name" value="XnlR_reg_dom"/>
</dbReference>
<dbReference type="EMBL" id="ML978715">
    <property type="protein sequence ID" value="KAF2089029.1"/>
    <property type="molecule type" value="Genomic_DNA"/>
</dbReference>
<evidence type="ECO:0000256" key="1">
    <source>
        <dbReference type="ARBA" id="ARBA00004123"/>
    </source>
</evidence>
<gene>
    <name evidence="9" type="ORF">K490DRAFT_37986</name>
</gene>
<evidence type="ECO:0000256" key="3">
    <source>
        <dbReference type="ARBA" id="ARBA00023015"/>
    </source>
</evidence>
<evidence type="ECO:0000256" key="6">
    <source>
        <dbReference type="ARBA" id="ARBA00023242"/>
    </source>
</evidence>
<dbReference type="SMART" id="SM00906">
    <property type="entry name" value="Fungal_trans"/>
    <property type="match status" value="1"/>
</dbReference>
<evidence type="ECO:0000256" key="2">
    <source>
        <dbReference type="ARBA" id="ARBA00022723"/>
    </source>
</evidence>
<feature type="domain" description="Zn(2)-C6 fungal-type" evidence="8">
    <location>
        <begin position="1"/>
        <end position="31"/>
    </location>
</feature>
<dbReference type="InterPro" id="IPR051711">
    <property type="entry name" value="Stress_Response_Reg"/>
</dbReference>
<dbReference type="SMART" id="SM00066">
    <property type="entry name" value="GAL4"/>
    <property type="match status" value="1"/>
</dbReference>
<dbReference type="CDD" id="cd12148">
    <property type="entry name" value="fungal_TF_MHR"/>
    <property type="match status" value="1"/>
</dbReference>
<evidence type="ECO:0000256" key="4">
    <source>
        <dbReference type="ARBA" id="ARBA00023125"/>
    </source>
</evidence>
<dbReference type="AlphaFoldDB" id="A0A6A5YBL5"/>
<dbReference type="InterPro" id="IPR001138">
    <property type="entry name" value="Zn2Cys6_DnaBD"/>
</dbReference>
<dbReference type="GO" id="GO:0005634">
    <property type="term" value="C:nucleus"/>
    <property type="evidence" value="ECO:0007669"/>
    <property type="project" value="UniProtKB-SubCell"/>
</dbReference>
<keyword evidence="5" id="KW-0804">Transcription</keyword>
<keyword evidence="3" id="KW-0805">Transcription regulation</keyword>
<protein>
    <recommendedName>
        <fullName evidence="8">Zn(2)-C6 fungal-type domain-containing protein</fullName>
    </recommendedName>
</protein>
<proteinExistence type="predicted"/>
<dbReference type="PANTHER" id="PTHR47540:SF6">
    <property type="entry name" value="ZN(II)2CYS6 TRANSCRIPTION FACTOR (EUROFUNG)"/>
    <property type="match status" value="1"/>
</dbReference>